<evidence type="ECO:0000313" key="2">
    <source>
        <dbReference type="Proteomes" id="UP000183832"/>
    </source>
</evidence>
<dbReference type="AlphaFoldDB" id="A0A1J1J1J9"/>
<name>A0A1J1J1J9_9DIPT</name>
<evidence type="ECO:0000313" key="1">
    <source>
        <dbReference type="EMBL" id="CRL04737.1"/>
    </source>
</evidence>
<protein>
    <submittedName>
        <fullName evidence="1">CLUMA_CG017797, isoform A</fullName>
    </submittedName>
</protein>
<dbReference type="Proteomes" id="UP000183832">
    <property type="component" value="Unassembled WGS sequence"/>
</dbReference>
<accession>A0A1J1J1J9</accession>
<proteinExistence type="predicted"/>
<dbReference type="EMBL" id="CVRI01000063">
    <property type="protein sequence ID" value="CRL04737.1"/>
    <property type="molecule type" value="Genomic_DNA"/>
</dbReference>
<gene>
    <name evidence="1" type="ORF">CLUMA_CG017797</name>
</gene>
<sequence>MKFLNATGMIPSQGFMNYIIHDKKFKLEKFLKVPAIKTLYLTSQAKVQSCNANIFIAWERMDNEIDLLPDPQPEKKH</sequence>
<keyword evidence="2" id="KW-1185">Reference proteome</keyword>
<organism evidence="1 2">
    <name type="scientific">Clunio marinus</name>
    <dbReference type="NCBI Taxonomy" id="568069"/>
    <lineage>
        <taxon>Eukaryota</taxon>
        <taxon>Metazoa</taxon>
        <taxon>Ecdysozoa</taxon>
        <taxon>Arthropoda</taxon>
        <taxon>Hexapoda</taxon>
        <taxon>Insecta</taxon>
        <taxon>Pterygota</taxon>
        <taxon>Neoptera</taxon>
        <taxon>Endopterygota</taxon>
        <taxon>Diptera</taxon>
        <taxon>Nematocera</taxon>
        <taxon>Chironomoidea</taxon>
        <taxon>Chironomidae</taxon>
        <taxon>Clunio</taxon>
    </lineage>
</organism>
<reference evidence="1 2" key="1">
    <citation type="submission" date="2015-04" db="EMBL/GenBank/DDBJ databases">
        <authorList>
            <person name="Syromyatnikov M.Y."/>
            <person name="Popov V.N."/>
        </authorList>
    </citation>
    <scope>NUCLEOTIDE SEQUENCE [LARGE SCALE GENOMIC DNA]</scope>
</reference>